<keyword evidence="1" id="KW-0479">Metal-binding</keyword>
<dbReference type="Pfam" id="PF02965">
    <property type="entry name" value="Met_synt_B12"/>
    <property type="match status" value="1"/>
</dbReference>
<dbReference type="InterPro" id="IPR050554">
    <property type="entry name" value="Met_Synthase/Corrinoid"/>
</dbReference>
<evidence type="ECO:0000313" key="5">
    <source>
        <dbReference type="EMBL" id="SJM30057.1"/>
    </source>
</evidence>
<dbReference type="GO" id="GO:0050667">
    <property type="term" value="P:homocysteine metabolic process"/>
    <property type="evidence" value="ECO:0007669"/>
    <property type="project" value="TreeGrafter"/>
</dbReference>
<evidence type="ECO:0000256" key="1">
    <source>
        <dbReference type="ARBA" id="ARBA00022723"/>
    </source>
</evidence>
<keyword evidence="3" id="KW-0808">Transferase</keyword>
<dbReference type="GO" id="GO:0005829">
    <property type="term" value="C:cytosol"/>
    <property type="evidence" value="ECO:0007669"/>
    <property type="project" value="TreeGrafter"/>
</dbReference>
<accession>A0A2P9AG34</accession>
<keyword evidence="2" id="KW-0170">Cobalt</keyword>
<gene>
    <name evidence="5" type="ORF">BQ8482_120112</name>
</gene>
<evidence type="ECO:0000259" key="4">
    <source>
        <dbReference type="PROSITE" id="PS50974"/>
    </source>
</evidence>
<dbReference type="InterPro" id="IPR004223">
    <property type="entry name" value="VitB12-dep_Met_synth_activ_dom"/>
</dbReference>
<dbReference type="GO" id="GO:0032259">
    <property type="term" value="P:methylation"/>
    <property type="evidence" value="ECO:0007669"/>
    <property type="project" value="UniProtKB-KW"/>
</dbReference>
<proteinExistence type="predicted"/>
<dbReference type="InterPro" id="IPR037010">
    <property type="entry name" value="VitB12-dep_Met_synth_activ_sf"/>
</dbReference>
<dbReference type="PANTHER" id="PTHR45833:SF1">
    <property type="entry name" value="METHIONINE SYNTHASE"/>
    <property type="match status" value="1"/>
</dbReference>
<dbReference type="Gene3D" id="3.10.196.10">
    <property type="entry name" value="Vitamin B12-dependent methionine synthase, activation domain"/>
    <property type="match status" value="1"/>
</dbReference>
<dbReference type="AlphaFoldDB" id="A0A2P9AG34"/>
<evidence type="ECO:0000313" key="6">
    <source>
        <dbReference type="Proteomes" id="UP000245698"/>
    </source>
</evidence>
<keyword evidence="3" id="KW-0489">Methyltransferase</keyword>
<dbReference type="Proteomes" id="UP000245698">
    <property type="component" value="Unassembled WGS sequence"/>
</dbReference>
<protein>
    <recommendedName>
        <fullName evidence="4">AdoMet activation domain-containing protein</fullName>
    </recommendedName>
</protein>
<dbReference type="GO" id="GO:0046653">
    <property type="term" value="P:tetrahydrofolate metabolic process"/>
    <property type="evidence" value="ECO:0007669"/>
    <property type="project" value="TreeGrafter"/>
</dbReference>
<dbReference type="GO" id="GO:0008705">
    <property type="term" value="F:methionine synthase activity"/>
    <property type="evidence" value="ECO:0007669"/>
    <property type="project" value="InterPro"/>
</dbReference>
<dbReference type="SUPFAM" id="SSF56507">
    <property type="entry name" value="Methionine synthase activation domain-like"/>
    <property type="match status" value="1"/>
</dbReference>
<evidence type="ECO:0000256" key="2">
    <source>
        <dbReference type="ARBA" id="ARBA00023285"/>
    </source>
</evidence>
<sequence>MWPSSSVSGIYLSHPESYYFGVAKVERDQVEDYARRKCMPLAEVERWLRPDTQLCAGARA</sequence>
<keyword evidence="6" id="KW-1185">Reference proteome</keyword>
<evidence type="ECO:0000256" key="3">
    <source>
        <dbReference type="PROSITE-ProRule" id="PRU00346"/>
    </source>
</evidence>
<dbReference type="PROSITE" id="PS50974">
    <property type="entry name" value="ADOMET_ACTIVATION"/>
    <property type="match status" value="1"/>
</dbReference>
<dbReference type="PANTHER" id="PTHR45833">
    <property type="entry name" value="METHIONINE SYNTHASE"/>
    <property type="match status" value="1"/>
</dbReference>
<reference evidence="6" key="1">
    <citation type="submission" date="2016-12" db="EMBL/GenBank/DDBJ databases">
        <authorList>
            <person name="Brunel B."/>
        </authorList>
    </citation>
    <scope>NUCLEOTIDE SEQUENCE [LARGE SCALE GENOMIC DNA]</scope>
</reference>
<organism evidence="5 6">
    <name type="scientific">Mesorhizobium delmotii</name>
    <dbReference type="NCBI Taxonomy" id="1631247"/>
    <lineage>
        <taxon>Bacteria</taxon>
        <taxon>Pseudomonadati</taxon>
        <taxon>Pseudomonadota</taxon>
        <taxon>Alphaproteobacteria</taxon>
        <taxon>Hyphomicrobiales</taxon>
        <taxon>Phyllobacteriaceae</taxon>
        <taxon>Mesorhizobium</taxon>
    </lineage>
</organism>
<feature type="domain" description="AdoMet activation" evidence="4">
    <location>
        <begin position="1"/>
        <end position="57"/>
    </location>
</feature>
<name>A0A2P9AG34_9HYPH</name>
<dbReference type="GO" id="GO:0046872">
    <property type="term" value="F:metal ion binding"/>
    <property type="evidence" value="ECO:0007669"/>
    <property type="project" value="UniProtKB-KW"/>
</dbReference>
<dbReference type="EMBL" id="FUIG01000018">
    <property type="protein sequence ID" value="SJM30057.1"/>
    <property type="molecule type" value="Genomic_DNA"/>
</dbReference>